<name>A0A385DFH4_9ACTN</name>
<feature type="transmembrane region" description="Helical" evidence="1">
    <location>
        <begin position="35"/>
        <end position="55"/>
    </location>
</feature>
<feature type="transmembrane region" description="Helical" evidence="1">
    <location>
        <begin position="171"/>
        <end position="189"/>
    </location>
</feature>
<feature type="transmembrane region" description="Helical" evidence="1">
    <location>
        <begin position="139"/>
        <end position="165"/>
    </location>
</feature>
<protein>
    <submittedName>
        <fullName evidence="2">ABC transporter permease</fullName>
    </submittedName>
</protein>
<dbReference type="KEGG" id="sky:D0C37_19515"/>
<feature type="transmembrane region" description="Helical" evidence="1">
    <location>
        <begin position="406"/>
        <end position="426"/>
    </location>
</feature>
<feature type="transmembrane region" description="Helical" evidence="1">
    <location>
        <begin position="509"/>
        <end position="528"/>
    </location>
</feature>
<dbReference type="AlphaFoldDB" id="A0A385DFH4"/>
<dbReference type="EMBL" id="CP031742">
    <property type="protein sequence ID" value="AXQ56561.1"/>
    <property type="molecule type" value="Genomic_DNA"/>
</dbReference>
<feature type="transmembrane region" description="Helical" evidence="1">
    <location>
        <begin position="251"/>
        <end position="272"/>
    </location>
</feature>
<organism evidence="2 3">
    <name type="scientific">Streptomyces koyangensis</name>
    <dbReference type="NCBI Taxonomy" id="188770"/>
    <lineage>
        <taxon>Bacteria</taxon>
        <taxon>Bacillati</taxon>
        <taxon>Actinomycetota</taxon>
        <taxon>Actinomycetes</taxon>
        <taxon>Kitasatosporales</taxon>
        <taxon>Streptomycetaceae</taxon>
        <taxon>Streptomyces</taxon>
        <taxon>Streptomyces aurantiacus group</taxon>
    </lineage>
</organism>
<gene>
    <name evidence="2" type="ORF">D0C37_19515</name>
</gene>
<feature type="transmembrane region" description="Helical" evidence="1">
    <location>
        <begin position="355"/>
        <end position="377"/>
    </location>
</feature>
<reference evidence="2 3" key="1">
    <citation type="submission" date="2018-08" db="EMBL/GenBank/DDBJ databases">
        <authorList>
            <person name="Ferrada E.E."/>
            <person name="Latorre B.A."/>
        </authorList>
    </citation>
    <scope>NUCLEOTIDE SEQUENCE [LARGE SCALE GENOMIC DNA]</scope>
    <source>
        <strain evidence="2 3">VK-A60T</strain>
    </source>
</reference>
<keyword evidence="1" id="KW-0812">Transmembrane</keyword>
<proteinExistence type="predicted"/>
<evidence type="ECO:0000313" key="3">
    <source>
        <dbReference type="Proteomes" id="UP000259636"/>
    </source>
</evidence>
<keyword evidence="1" id="KW-0472">Membrane</keyword>
<dbReference type="Proteomes" id="UP000259636">
    <property type="component" value="Chromosome"/>
</dbReference>
<feature type="transmembrane region" description="Helical" evidence="1">
    <location>
        <begin position="95"/>
        <end position="118"/>
    </location>
</feature>
<feature type="transmembrane region" description="Helical" evidence="1">
    <location>
        <begin position="432"/>
        <end position="460"/>
    </location>
</feature>
<dbReference type="RefSeq" id="WP_117349918.1">
    <property type="nucleotide sequence ID" value="NZ_CP031742.1"/>
</dbReference>
<evidence type="ECO:0000256" key="1">
    <source>
        <dbReference type="SAM" id="Phobius"/>
    </source>
</evidence>
<feature type="transmembrane region" description="Helical" evidence="1">
    <location>
        <begin position="201"/>
        <end position="220"/>
    </location>
</feature>
<feature type="transmembrane region" description="Helical" evidence="1">
    <location>
        <begin position="467"/>
        <end position="489"/>
    </location>
</feature>
<feature type="transmembrane region" description="Helical" evidence="1">
    <location>
        <begin position="308"/>
        <end position="326"/>
    </location>
</feature>
<evidence type="ECO:0000313" key="2">
    <source>
        <dbReference type="EMBL" id="AXQ56561.1"/>
    </source>
</evidence>
<accession>A0A385DFH4</accession>
<dbReference type="GeneID" id="300116341"/>
<keyword evidence="1" id="KW-1133">Transmembrane helix</keyword>
<sequence length="537" mass="54694">MSAATLPATARPAGGSRPYAGTGTLLRLALRRDRVLIPLWVLGIGGLLAAGPPGLGALYSTAAERAQAAASMSGNSSLRALYGPVLDDSLGALVVWRYGVVAAVLTAVMSLLLVVRHTRDEEESGRQEMLSSAMVGRRAPLTAALLTAVTANLAVALAATAALGGEGPRGALAHGLALGATGLLFAAVAATTAQLTESARLARGLGAALLGAAFVLRAAGDAARDDGSSPLTWLSPLGWAQNTRPFAGERWWVLALFAAAALALAALAHTLAARRDLGASFLAARPGAPEGRLGTPGALAWRLQRGTLLGWTLAFAPAAVLFGSLADGAAALLEDDDSTREILLRLGGEQAVTDAFLAAMTGVLGLLAALYAVAAVLRLHTEESAHRAEPLLAHPVGRLRWAAGHLLVAFAGPVVLLTTAALGLALGHGRDLPALLLACLAQLPAVWTLAAAAFLLYAVLPRAAPAGWAIVTLCLLIGWVGPVLDLPAVLMDLSPFTHVPKLPGADPEWGPVGVLVGVAAGVLALGLGRLRRRDLLT</sequence>